<dbReference type="Proteomes" id="UP000077755">
    <property type="component" value="Chromosome 1"/>
</dbReference>
<evidence type="ECO:0000313" key="2">
    <source>
        <dbReference type="EMBL" id="WOG82566.1"/>
    </source>
</evidence>
<organism evidence="2 3">
    <name type="scientific">Daucus carota subsp. sativus</name>
    <name type="common">Carrot</name>
    <dbReference type="NCBI Taxonomy" id="79200"/>
    <lineage>
        <taxon>Eukaryota</taxon>
        <taxon>Viridiplantae</taxon>
        <taxon>Streptophyta</taxon>
        <taxon>Embryophyta</taxon>
        <taxon>Tracheophyta</taxon>
        <taxon>Spermatophyta</taxon>
        <taxon>Magnoliopsida</taxon>
        <taxon>eudicotyledons</taxon>
        <taxon>Gunneridae</taxon>
        <taxon>Pentapetalae</taxon>
        <taxon>asterids</taxon>
        <taxon>campanulids</taxon>
        <taxon>Apiales</taxon>
        <taxon>Apiaceae</taxon>
        <taxon>Apioideae</taxon>
        <taxon>Scandiceae</taxon>
        <taxon>Daucinae</taxon>
        <taxon>Daucus</taxon>
        <taxon>Daucus sect. Daucus</taxon>
    </lineage>
</organism>
<keyword evidence="3" id="KW-1185">Reference proteome</keyword>
<evidence type="ECO:0000256" key="1">
    <source>
        <dbReference type="SAM" id="MobiDB-lite"/>
    </source>
</evidence>
<dbReference type="EMBL" id="CP093343">
    <property type="protein sequence ID" value="WOG82566.1"/>
    <property type="molecule type" value="Genomic_DNA"/>
</dbReference>
<protein>
    <submittedName>
        <fullName evidence="2">Uncharacterized protein</fullName>
    </submittedName>
</protein>
<dbReference type="Gramene" id="KZN09094">
    <property type="protein sequence ID" value="KZN09094"/>
    <property type="gene ID" value="DCAR_001750"/>
</dbReference>
<feature type="region of interest" description="Disordered" evidence="1">
    <location>
        <begin position="137"/>
        <end position="156"/>
    </location>
</feature>
<dbReference type="AlphaFoldDB" id="A0A166GLM5"/>
<reference evidence="2" key="1">
    <citation type="journal article" date="2016" name="Nat. Genet.">
        <title>A high-quality carrot genome assembly provides new insights into carotenoid accumulation and asterid genome evolution.</title>
        <authorList>
            <person name="Iorizzo M."/>
            <person name="Ellison S."/>
            <person name="Senalik D."/>
            <person name="Zeng P."/>
            <person name="Satapoomin P."/>
            <person name="Huang J."/>
            <person name="Bowman M."/>
            <person name="Iovene M."/>
            <person name="Sanseverino W."/>
            <person name="Cavagnaro P."/>
            <person name="Yildiz M."/>
            <person name="Macko-Podgorni A."/>
            <person name="Moranska E."/>
            <person name="Grzebelus E."/>
            <person name="Grzebelus D."/>
            <person name="Ashrafi H."/>
            <person name="Zheng Z."/>
            <person name="Cheng S."/>
            <person name="Spooner D."/>
            <person name="Van Deynze A."/>
            <person name="Simon P."/>
        </authorList>
    </citation>
    <scope>NUCLEOTIDE SEQUENCE</scope>
    <source>
        <tissue evidence="2">Leaf</tissue>
    </source>
</reference>
<proteinExistence type="predicted"/>
<reference evidence="2" key="2">
    <citation type="submission" date="2022-03" db="EMBL/GenBank/DDBJ databases">
        <title>Draft title - Genomic analysis of global carrot germplasm unveils the trajectory of domestication and the origin of high carotenoid orange carrot.</title>
        <authorList>
            <person name="Iorizzo M."/>
            <person name="Ellison S."/>
            <person name="Senalik D."/>
            <person name="Macko-Podgorni A."/>
            <person name="Grzebelus D."/>
            <person name="Bostan H."/>
            <person name="Rolling W."/>
            <person name="Curaba J."/>
            <person name="Simon P."/>
        </authorList>
    </citation>
    <scope>NUCLEOTIDE SEQUENCE</scope>
    <source>
        <tissue evidence="2">Leaf</tissue>
    </source>
</reference>
<sequence>MPEENSFVGMKGFLVESVIEVGIDYDGDRNAKLYRLFHPLISGRMCQTIFDKNFKNQRDADTRSIYFFELERLIDILQDDHIVSTKTMKPILDYYDLKRKQYEEVYGDRRFHDDSDYLSPKEENQVGEKPEEVIDLIADDEDEQPHQPPQRNPPET</sequence>
<accession>A0A166GLM5</accession>
<feature type="region of interest" description="Disordered" evidence="1">
    <location>
        <begin position="111"/>
        <end position="132"/>
    </location>
</feature>
<name>A0A166GLM5_DAUCS</name>
<feature type="compositionally biased region" description="Pro residues" evidence="1">
    <location>
        <begin position="146"/>
        <end position="156"/>
    </location>
</feature>
<evidence type="ECO:0000313" key="3">
    <source>
        <dbReference type="Proteomes" id="UP000077755"/>
    </source>
</evidence>
<gene>
    <name evidence="2" type="ORF">DCAR_0101731</name>
</gene>